<dbReference type="InterPro" id="IPR011701">
    <property type="entry name" value="MFS"/>
</dbReference>
<feature type="transmembrane region" description="Helical" evidence="7">
    <location>
        <begin position="142"/>
        <end position="164"/>
    </location>
</feature>
<evidence type="ECO:0000256" key="3">
    <source>
        <dbReference type="ARBA" id="ARBA00022692"/>
    </source>
</evidence>
<evidence type="ECO:0000256" key="4">
    <source>
        <dbReference type="ARBA" id="ARBA00022989"/>
    </source>
</evidence>
<dbReference type="PROSITE" id="PS50850">
    <property type="entry name" value="MFS"/>
    <property type="match status" value="1"/>
</dbReference>
<evidence type="ECO:0000256" key="6">
    <source>
        <dbReference type="SAM" id="MobiDB-lite"/>
    </source>
</evidence>
<feature type="transmembrane region" description="Helical" evidence="7">
    <location>
        <begin position="392"/>
        <end position="411"/>
    </location>
</feature>
<feature type="transmembrane region" description="Helical" evidence="7">
    <location>
        <begin position="50"/>
        <end position="72"/>
    </location>
</feature>
<dbReference type="InterPro" id="IPR020846">
    <property type="entry name" value="MFS_dom"/>
</dbReference>
<gene>
    <name evidence="9" type="ORF">BDP81DRAFT_309639</name>
</gene>
<keyword evidence="10" id="KW-1185">Reference proteome</keyword>
<dbReference type="Pfam" id="PF07690">
    <property type="entry name" value="MFS_1"/>
    <property type="match status" value="1"/>
</dbReference>
<feature type="transmembrane region" description="Helical" evidence="7">
    <location>
        <begin position="489"/>
        <end position="507"/>
    </location>
</feature>
<feature type="region of interest" description="Disordered" evidence="6">
    <location>
        <begin position="255"/>
        <end position="277"/>
    </location>
</feature>
<dbReference type="PANTHER" id="PTHR23504">
    <property type="entry name" value="MAJOR FACILITATOR SUPERFAMILY DOMAIN-CONTAINING PROTEIN 10"/>
    <property type="match status" value="1"/>
</dbReference>
<feature type="transmembrane region" description="Helical" evidence="7">
    <location>
        <begin position="84"/>
        <end position="103"/>
    </location>
</feature>
<keyword evidence="4 7" id="KW-1133">Transmembrane helix</keyword>
<evidence type="ECO:0000313" key="9">
    <source>
        <dbReference type="EMBL" id="KAK1640997.1"/>
    </source>
</evidence>
<protein>
    <submittedName>
        <fullName evidence="9">Major facilitator superfamily transporter</fullName>
    </submittedName>
</protein>
<reference evidence="9" key="1">
    <citation type="submission" date="2021-06" db="EMBL/GenBank/DDBJ databases">
        <title>Comparative genomics, transcriptomics and evolutionary studies reveal genomic signatures of adaptation to plant cell wall in hemibiotrophic fungi.</title>
        <authorList>
            <consortium name="DOE Joint Genome Institute"/>
            <person name="Baroncelli R."/>
            <person name="Diaz J.F."/>
            <person name="Benocci T."/>
            <person name="Peng M."/>
            <person name="Battaglia E."/>
            <person name="Haridas S."/>
            <person name="Andreopoulos W."/>
            <person name="Labutti K."/>
            <person name="Pangilinan J."/>
            <person name="Floch G.L."/>
            <person name="Makela M.R."/>
            <person name="Henrissat B."/>
            <person name="Grigoriev I.V."/>
            <person name="Crouch J.A."/>
            <person name="De Vries R.P."/>
            <person name="Sukno S.A."/>
            <person name="Thon M.R."/>
        </authorList>
    </citation>
    <scope>NUCLEOTIDE SEQUENCE</scope>
    <source>
        <strain evidence="9">CBS 102054</strain>
    </source>
</reference>
<feature type="domain" description="Major facilitator superfamily (MFS) profile" evidence="8">
    <location>
        <begin position="12"/>
        <end position="512"/>
    </location>
</feature>
<organism evidence="9 10">
    <name type="scientific">Colletotrichum phormii</name>
    <dbReference type="NCBI Taxonomy" id="359342"/>
    <lineage>
        <taxon>Eukaryota</taxon>
        <taxon>Fungi</taxon>
        <taxon>Dikarya</taxon>
        <taxon>Ascomycota</taxon>
        <taxon>Pezizomycotina</taxon>
        <taxon>Sordariomycetes</taxon>
        <taxon>Hypocreomycetidae</taxon>
        <taxon>Glomerellales</taxon>
        <taxon>Glomerellaceae</taxon>
        <taxon>Colletotrichum</taxon>
        <taxon>Colletotrichum acutatum species complex</taxon>
    </lineage>
</organism>
<feature type="transmembrane region" description="Helical" evidence="7">
    <location>
        <begin position="306"/>
        <end position="323"/>
    </location>
</feature>
<comment type="caution">
    <text evidence="9">The sequence shown here is derived from an EMBL/GenBank/DDBJ whole genome shotgun (WGS) entry which is preliminary data.</text>
</comment>
<accession>A0AAJ0A2N4</accession>
<feature type="transmembrane region" description="Helical" evidence="7">
    <location>
        <begin position="358"/>
        <end position="380"/>
    </location>
</feature>
<dbReference type="GO" id="GO:0016020">
    <property type="term" value="C:membrane"/>
    <property type="evidence" value="ECO:0007669"/>
    <property type="project" value="UniProtKB-SubCell"/>
</dbReference>
<feature type="transmembrane region" description="Helical" evidence="7">
    <location>
        <begin position="417"/>
        <end position="436"/>
    </location>
</feature>
<sequence>MKSKLAPFPTTQMFVLALCRICEPIAFMSIFPYVYKMVEHFNITEDTSKISVYAGMITSAFTLAEFSTGVVWGRLSDKIGRKPVLLMGLFGTALSSLVFGFAPNLTVALIARALGGLLNGNIGVLQTTVAELVTVKEHQPRAYTIMPLVWCLGSIVGPALGGLLAEPVKSYPQYFKAGTIWEQYPFLLPNLFSAATVFCGVVIGLLFLEETHAERKKRRDPGVELGRRIISWVSAKSCQIPARKAEKQALLDDDDELPGYRTNESSPQLVGSESTIPEPTETLDLTEASIIDEIAEQPKVIFTRPVILNIISYGILAFHTMTFDQLFPVFLSTTPPQNSDVHLPFKFDGGFSMDTKRIGIILAVQGVYSMISTVFIFPWVTRRLGPLRLFRLLAISYFLLYLTTPYLALLPENLRMVGIYIMVIWKCTFSTMAYPSNAILLTNSAPSLMSLGTINGVAASTASLCRAFGPTISGFLYTLGIRTGYSGLAWWTSGAITILGAFLSMHLTEPRGRLDEPTRDIETAVEPTEIEGLLVPIEDDEYEVEAGPSRRS</sequence>
<evidence type="ECO:0000256" key="2">
    <source>
        <dbReference type="ARBA" id="ARBA00022448"/>
    </source>
</evidence>
<keyword evidence="2" id="KW-0813">Transport</keyword>
<dbReference type="CDD" id="cd17330">
    <property type="entry name" value="MFS_SLC46_TetA_like"/>
    <property type="match status" value="1"/>
</dbReference>
<keyword evidence="3 7" id="KW-0812">Transmembrane</keyword>
<feature type="transmembrane region" description="Helical" evidence="7">
    <location>
        <begin position="448"/>
        <end position="469"/>
    </location>
</feature>
<comment type="subcellular location">
    <subcellularLocation>
        <location evidence="1">Membrane</location>
        <topology evidence="1">Multi-pass membrane protein</topology>
    </subcellularLocation>
</comment>
<dbReference type="PANTHER" id="PTHR23504:SF15">
    <property type="entry name" value="MAJOR FACILITATOR SUPERFAMILY (MFS) PROFILE DOMAIN-CONTAINING PROTEIN"/>
    <property type="match status" value="1"/>
</dbReference>
<dbReference type="Gene3D" id="1.20.1250.20">
    <property type="entry name" value="MFS general substrate transporter like domains"/>
    <property type="match status" value="1"/>
</dbReference>
<evidence type="ECO:0000259" key="8">
    <source>
        <dbReference type="PROSITE" id="PS50850"/>
    </source>
</evidence>
<feature type="compositionally biased region" description="Polar residues" evidence="6">
    <location>
        <begin position="262"/>
        <end position="277"/>
    </location>
</feature>
<evidence type="ECO:0000313" key="10">
    <source>
        <dbReference type="Proteomes" id="UP001243989"/>
    </source>
</evidence>
<keyword evidence="5 7" id="KW-0472">Membrane</keyword>
<name>A0AAJ0A2N4_9PEZI</name>
<feature type="transmembrane region" description="Helical" evidence="7">
    <location>
        <begin position="184"/>
        <end position="208"/>
    </location>
</feature>
<dbReference type="GeneID" id="85468424"/>
<feature type="transmembrane region" description="Helical" evidence="7">
    <location>
        <begin position="12"/>
        <end position="35"/>
    </location>
</feature>
<evidence type="ECO:0000256" key="7">
    <source>
        <dbReference type="SAM" id="Phobius"/>
    </source>
</evidence>
<proteinExistence type="predicted"/>
<evidence type="ECO:0000256" key="5">
    <source>
        <dbReference type="ARBA" id="ARBA00023136"/>
    </source>
</evidence>
<dbReference type="AlphaFoldDB" id="A0AAJ0A2N4"/>
<evidence type="ECO:0000256" key="1">
    <source>
        <dbReference type="ARBA" id="ARBA00004141"/>
    </source>
</evidence>
<dbReference type="EMBL" id="JAHMHQ010000003">
    <property type="protein sequence ID" value="KAK1640997.1"/>
    <property type="molecule type" value="Genomic_DNA"/>
</dbReference>
<dbReference type="Proteomes" id="UP001243989">
    <property type="component" value="Unassembled WGS sequence"/>
</dbReference>
<feature type="transmembrane region" description="Helical" evidence="7">
    <location>
        <begin position="109"/>
        <end position="130"/>
    </location>
</feature>
<dbReference type="RefSeq" id="XP_060449604.1">
    <property type="nucleotide sequence ID" value="XM_060583562.1"/>
</dbReference>
<dbReference type="SUPFAM" id="SSF103473">
    <property type="entry name" value="MFS general substrate transporter"/>
    <property type="match status" value="1"/>
</dbReference>
<dbReference type="InterPro" id="IPR036259">
    <property type="entry name" value="MFS_trans_sf"/>
</dbReference>
<dbReference type="GO" id="GO:0022857">
    <property type="term" value="F:transmembrane transporter activity"/>
    <property type="evidence" value="ECO:0007669"/>
    <property type="project" value="InterPro"/>
</dbReference>